<evidence type="ECO:0000256" key="1">
    <source>
        <dbReference type="SAM" id="Phobius"/>
    </source>
</evidence>
<feature type="transmembrane region" description="Helical" evidence="1">
    <location>
        <begin position="152"/>
        <end position="174"/>
    </location>
</feature>
<proteinExistence type="predicted"/>
<sequence length="212" mass="22475">MSPSLMPIAVSGRRVFILGLVAGYVDALSFVDLGGVFAGAMTGNTTHMGASFVQGNWSHGFLLVGALAIFFASAVLTSLARLLWLPAYGVLFMTILMVLAQAAHSSSYRYWGEFVILPALLAVQGETIAKFSGTPMPTIVITTNLLKAASGIATWGAVMAALGLAVHGSFPFLWPCRFWVFFTGTSGEQSVTGVTRTERNHSLLCGTCLLFS</sequence>
<accession>A0A4P5NQ10</accession>
<dbReference type="AlphaFoldDB" id="A0A4P5NQ10"/>
<dbReference type="EMBL" id="BDLU01000034">
    <property type="protein sequence ID" value="GCE83493.1"/>
    <property type="molecule type" value="Genomic_DNA"/>
</dbReference>
<feature type="transmembrane region" description="Helical" evidence="1">
    <location>
        <begin position="83"/>
        <end position="103"/>
    </location>
</feature>
<dbReference type="InterPro" id="IPR010699">
    <property type="entry name" value="DUF1275"/>
</dbReference>
<dbReference type="PANTHER" id="PTHR37314">
    <property type="entry name" value="SLR0142 PROTEIN"/>
    <property type="match status" value="1"/>
</dbReference>
<gene>
    <name evidence="2" type="ORF">MSKU9_1634</name>
</gene>
<organism evidence="2 3">
    <name type="scientific">Komagataeibacter diospyri</name>
    <dbReference type="NCBI Taxonomy" id="1932662"/>
    <lineage>
        <taxon>Bacteria</taxon>
        <taxon>Pseudomonadati</taxon>
        <taxon>Pseudomonadota</taxon>
        <taxon>Alphaproteobacteria</taxon>
        <taxon>Acetobacterales</taxon>
        <taxon>Acetobacteraceae</taxon>
        <taxon>Komagataeibacter</taxon>
    </lineage>
</organism>
<keyword evidence="1" id="KW-1133">Transmembrane helix</keyword>
<evidence type="ECO:0008006" key="4">
    <source>
        <dbReference type="Google" id="ProtNLM"/>
    </source>
</evidence>
<reference evidence="3" key="1">
    <citation type="submission" date="2017-01" db="EMBL/GenBank/DDBJ databases">
        <title>Komagataeibacter sp. MSKU9 whole genome sequencing project.</title>
        <authorList>
            <person name="Matsutani M."/>
            <person name="Naloka K."/>
            <person name="Theeragool G."/>
            <person name="Yakushi T."/>
            <person name="Matsushita K."/>
        </authorList>
    </citation>
    <scope>NUCLEOTIDE SEQUENCE [LARGE SCALE GENOMIC DNA]</scope>
    <source>
        <strain evidence="3">MSKU9</strain>
    </source>
</reference>
<keyword evidence="3" id="KW-1185">Reference proteome</keyword>
<protein>
    <recommendedName>
        <fullName evidence="4">DUF1275 domain-containing protein</fullName>
    </recommendedName>
</protein>
<comment type="caution">
    <text evidence="2">The sequence shown here is derived from an EMBL/GenBank/DDBJ whole genome shotgun (WGS) entry which is preliminary data.</text>
</comment>
<keyword evidence="1" id="KW-0472">Membrane</keyword>
<keyword evidence="1" id="KW-0812">Transmembrane</keyword>
<evidence type="ECO:0000313" key="3">
    <source>
        <dbReference type="Proteomes" id="UP000315095"/>
    </source>
</evidence>
<dbReference type="Proteomes" id="UP000315095">
    <property type="component" value="Unassembled WGS sequence"/>
</dbReference>
<dbReference type="Pfam" id="PF06912">
    <property type="entry name" value="DUF1275"/>
    <property type="match status" value="1"/>
</dbReference>
<evidence type="ECO:0000313" key="2">
    <source>
        <dbReference type="EMBL" id="GCE83493.1"/>
    </source>
</evidence>
<dbReference type="PANTHER" id="PTHR37314:SF4">
    <property type="entry name" value="UPF0700 TRANSMEMBRANE PROTEIN YOAK"/>
    <property type="match status" value="1"/>
</dbReference>
<feature type="transmembrane region" description="Helical" evidence="1">
    <location>
        <begin position="57"/>
        <end position="76"/>
    </location>
</feature>
<name>A0A4P5NQ10_9PROT</name>